<keyword evidence="1" id="KW-0812">Transmembrane</keyword>
<dbReference type="Proteomes" id="UP001328107">
    <property type="component" value="Unassembled WGS sequence"/>
</dbReference>
<gene>
    <name evidence="2" type="ORF">PMAYCL1PPCAC_26941</name>
</gene>
<keyword evidence="1" id="KW-1133">Transmembrane helix</keyword>
<feature type="non-terminal residue" evidence="2">
    <location>
        <position position="1"/>
    </location>
</feature>
<protein>
    <recommendedName>
        <fullName evidence="4">Neurotransmitter-gated ion-channel transmembrane domain-containing protein</fullName>
    </recommendedName>
</protein>
<name>A0AAN5IBJ5_9BILA</name>
<comment type="caution">
    <text evidence="2">The sequence shown here is derived from an EMBL/GenBank/DDBJ whole genome shotgun (WGS) entry which is preliminary data.</text>
</comment>
<keyword evidence="3" id="KW-1185">Reference proteome</keyword>
<dbReference type="EMBL" id="BTRK01000006">
    <property type="protein sequence ID" value="GMR56746.1"/>
    <property type="molecule type" value="Genomic_DNA"/>
</dbReference>
<reference evidence="3" key="1">
    <citation type="submission" date="2022-10" db="EMBL/GenBank/DDBJ databases">
        <title>Genome assembly of Pristionchus species.</title>
        <authorList>
            <person name="Yoshida K."/>
            <person name="Sommer R.J."/>
        </authorList>
    </citation>
    <scope>NUCLEOTIDE SEQUENCE [LARGE SCALE GENOMIC DNA]</scope>
    <source>
        <strain evidence="3">RS5460</strain>
    </source>
</reference>
<feature type="transmembrane region" description="Helical" evidence="1">
    <location>
        <begin position="138"/>
        <end position="157"/>
    </location>
</feature>
<dbReference type="AlphaFoldDB" id="A0AAN5IBJ5"/>
<dbReference type="SUPFAM" id="SSF90112">
    <property type="entry name" value="Neurotransmitter-gated ion-channel transmembrane pore"/>
    <property type="match status" value="1"/>
</dbReference>
<dbReference type="GO" id="GO:0006811">
    <property type="term" value="P:monoatomic ion transport"/>
    <property type="evidence" value="ECO:0007669"/>
    <property type="project" value="InterPro"/>
</dbReference>
<accession>A0AAN5IBJ5</accession>
<feature type="non-terminal residue" evidence="2">
    <location>
        <position position="158"/>
    </location>
</feature>
<keyword evidence="1" id="KW-0472">Membrane</keyword>
<feature type="transmembrane region" description="Helical" evidence="1">
    <location>
        <begin position="33"/>
        <end position="53"/>
    </location>
</feature>
<dbReference type="InterPro" id="IPR038050">
    <property type="entry name" value="Neuro_actylchol_rec"/>
</dbReference>
<evidence type="ECO:0000256" key="1">
    <source>
        <dbReference type="SAM" id="Phobius"/>
    </source>
</evidence>
<proteinExistence type="predicted"/>
<organism evidence="2 3">
    <name type="scientific">Pristionchus mayeri</name>
    <dbReference type="NCBI Taxonomy" id="1317129"/>
    <lineage>
        <taxon>Eukaryota</taxon>
        <taxon>Metazoa</taxon>
        <taxon>Ecdysozoa</taxon>
        <taxon>Nematoda</taxon>
        <taxon>Chromadorea</taxon>
        <taxon>Rhabditida</taxon>
        <taxon>Rhabditina</taxon>
        <taxon>Diplogasteromorpha</taxon>
        <taxon>Diplogasteroidea</taxon>
        <taxon>Neodiplogasteridae</taxon>
        <taxon>Pristionchus</taxon>
    </lineage>
</organism>
<evidence type="ECO:0000313" key="3">
    <source>
        <dbReference type="Proteomes" id="UP001328107"/>
    </source>
</evidence>
<evidence type="ECO:0008006" key="4">
    <source>
        <dbReference type="Google" id="ProtNLM"/>
    </source>
</evidence>
<dbReference type="Gene3D" id="1.20.58.390">
    <property type="entry name" value="Neurotransmitter-gated ion-channel transmembrane domain"/>
    <property type="match status" value="1"/>
</dbReference>
<dbReference type="InterPro" id="IPR036719">
    <property type="entry name" value="Neuro-gated_channel_TM_sf"/>
</dbReference>
<sequence>QATLGLTTLLSLSVILNLVGDSMPKQARLPRLAVYVLAEIIVCCIGVLITIAIQMAHQRVNTRLLLPPSQKMRDKFPHSKPDKMGLRVLVSADGNRERANVVDEIQKTLEEINEFLERTRRREEFLLYWVKVFDRFDVVFLVILQIANVILTIIALTV</sequence>
<evidence type="ECO:0000313" key="2">
    <source>
        <dbReference type="EMBL" id="GMR56746.1"/>
    </source>
</evidence>
<dbReference type="GO" id="GO:0016020">
    <property type="term" value="C:membrane"/>
    <property type="evidence" value="ECO:0007669"/>
    <property type="project" value="InterPro"/>
</dbReference>